<dbReference type="Proteomes" id="UP000594001">
    <property type="component" value="Chromosome"/>
</dbReference>
<proteinExistence type="predicted"/>
<protein>
    <submittedName>
        <fullName evidence="1">Uncharacterized protein</fullName>
    </submittedName>
</protein>
<evidence type="ECO:0000313" key="2">
    <source>
        <dbReference type="Proteomes" id="UP000594001"/>
    </source>
</evidence>
<dbReference type="KEGG" id="pbal:CPBP_00672"/>
<sequence>MRKIIIIICFALTGIFGDVQGAAVYSVGNFAEVSESTRNLFEGYIRCGSLLKPLVPTSKTPLLIAINTIATYSRDIEAKVKQVKALWGKLGDILGGSFSDECRIANPTLNLSFEKACEILELLRIDLAVWLAEYGAFPPG</sequence>
<evidence type="ECO:0000313" key="1">
    <source>
        <dbReference type="EMBL" id="QOL19901.1"/>
    </source>
</evidence>
<name>A0A7L9RTQ7_9PROT</name>
<dbReference type="EMBL" id="CP054719">
    <property type="protein sequence ID" value="QOL19901.1"/>
    <property type="molecule type" value="Genomic_DNA"/>
</dbReference>
<organism evidence="1 2">
    <name type="scientific">Candidatus Bodocaedibacter vickermanii</name>
    <dbReference type="NCBI Taxonomy" id="2741701"/>
    <lineage>
        <taxon>Bacteria</taxon>
        <taxon>Pseudomonadati</taxon>
        <taxon>Pseudomonadota</taxon>
        <taxon>Alphaproteobacteria</taxon>
        <taxon>Holosporales</taxon>
        <taxon>Candidatus Paracaedibacteraceae</taxon>
        <taxon>Candidatus Bodocaedibacter</taxon>
    </lineage>
</organism>
<reference evidence="1 2" key="1">
    <citation type="submission" date="2020-06" db="EMBL/GenBank/DDBJ databases">
        <title>The endosymbiont of the kinetoplastid Bodo saltans is a Paracaedibacter-like alpha-proteobacterium possessing a putative toxin-antitoxin system.</title>
        <authorList>
            <person name="Midha S."/>
            <person name="Rigden D.J."/>
            <person name="Siozios S."/>
            <person name="Hurst G.D.D."/>
            <person name="Jackson A.P."/>
        </authorList>
    </citation>
    <scope>NUCLEOTIDE SEQUENCE [LARGE SCALE GENOMIC DNA]</scope>
    <source>
        <strain evidence="1">Lake Konstanz</strain>
    </source>
</reference>
<accession>A0A7L9RTQ7</accession>
<keyword evidence="2" id="KW-1185">Reference proteome</keyword>
<dbReference type="RefSeq" id="WP_350331460.1">
    <property type="nucleotide sequence ID" value="NZ_CP054719.1"/>
</dbReference>
<gene>
    <name evidence="1" type="ORF">CPBP_00672</name>
</gene>
<dbReference type="AlphaFoldDB" id="A0A7L9RTQ7"/>